<reference evidence="1" key="2">
    <citation type="journal article" date="2015" name="Data Brief">
        <title>Shoot transcriptome of the giant reed, Arundo donax.</title>
        <authorList>
            <person name="Barrero R.A."/>
            <person name="Guerrero F.D."/>
            <person name="Moolhuijzen P."/>
            <person name="Goolsby J.A."/>
            <person name="Tidwell J."/>
            <person name="Bellgard S.E."/>
            <person name="Bellgard M.I."/>
        </authorList>
    </citation>
    <scope>NUCLEOTIDE SEQUENCE</scope>
    <source>
        <tissue evidence="1">Shoot tissue taken approximately 20 cm above the soil surface</tissue>
    </source>
</reference>
<organism evidence="1">
    <name type="scientific">Arundo donax</name>
    <name type="common">Giant reed</name>
    <name type="synonym">Donax arundinaceus</name>
    <dbReference type="NCBI Taxonomy" id="35708"/>
    <lineage>
        <taxon>Eukaryota</taxon>
        <taxon>Viridiplantae</taxon>
        <taxon>Streptophyta</taxon>
        <taxon>Embryophyta</taxon>
        <taxon>Tracheophyta</taxon>
        <taxon>Spermatophyta</taxon>
        <taxon>Magnoliopsida</taxon>
        <taxon>Liliopsida</taxon>
        <taxon>Poales</taxon>
        <taxon>Poaceae</taxon>
        <taxon>PACMAD clade</taxon>
        <taxon>Arundinoideae</taxon>
        <taxon>Arundineae</taxon>
        <taxon>Arundo</taxon>
    </lineage>
</organism>
<reference evidence="1" key="1">
    <citation type="submission" date="2014-09" db="EMBL/GenBank/DDBJ databases">
        <authorList>
            <person name="Magalhaes I.L.F."/>
            <person name="Oliveira U."/>
            <person name="Santos F.R."/>
            <person name="Vidigal T.H.D.A."/>
            <person name="Brescovit A.D."/>
            <person name="Santos A.J."/>
        </authorList>
    </citation>
    <scope>NUCLEOTIDE SEQUENCE</scope>
    <source>
        <tissue evidence="1">Shoot tissue taken approximately 20 cm above the soil surface</tissue>
    </source>
</reference>
<keyword evidence="1" id="KW-0012">Acyltransferase</keyword>
<evidence type="ECO:0000313" key="1">
    <source>
        <dbReference type="EMBL" id="JAD78319.1"/>
    </source>
</evidence>
<dbReference type="GO" id="GO:0016746">
    <property type="term" value="F:acyltransferase activity"/>
    <property type="evidence" value="ECO:0007669"/>
    <property type="project" value="UniProtKB-KW"/>
</dbReference>
<sequence length="79" mass="8610">MSRLVTLTTAVKFARHLSVDRSPSVPSFGKWPSVEKSDRSLSFSLNLSVSQSATSCSDVGMSGTWILSIWMWTSEGSIP</sequence>
<proteinExistence type="predicted"/>
<dbReference type="AlphaFoldDB" id="A0A0A9JFK3"/>
<name>A0A0A9JFK3_ARUDO</name>
<keyword evidence="1" id="KW-0808">Transferase</keyword>
<dbReference type="EMBL" id="GBRH01219576">
    <property type="protein sequence ID" value="JAD78319.1"/>
    <property type="molecule type" value="Transcribed_RNA"/>
</dbReference>
<accession>A0A0A9JFK3</accession>
<protein>
    <submittedName>
        <fullName evidence="1">1-acyl-sn-glycerol-3-phosphate acyltransferase 4</fullName>
    </submittedName>
</protein>